<keyword evidence="7" id="KW-0496">Mitochondrion</keyword>
<evidence type="ECO:0000313" key="10">
    <source>
        <dbReference type="EMBL" id="KPM04846.1"/>
    </source>
</evidence>
<dbReference type="GO" id="GO:0045259">
    <property type="term" value="C:proton-transporting ATP synthase complex"/>
    <property type="evidence" value="ECO:0007669"/>
    <property type="project" value="UniProtKB-KW"/>
</dbReference>
<reference evidence="10 11" key="1">
    <citation type="journal article" date="2015" name="Parasit. Vectors">
        <title>Draft genome of the scabies mite.</title>
        <authorList>
            <person name="Rider S.D.Jr."/>
            <person name="Morgan M.S."/>
            <person name="Arlian L.G."/>
        </authorList>
    </citation>
    <scope>NUCLEOTIDE SEQUENCE [LARGE SCALE GENOMIC DNA]</scope>
    <source>
        <strain evidence="10">Arlian Lab</strain>
    </source>
</reference>
<dbReference type="AlphaFoldDB" id="A0A132A1B5"/>
<dbReference type="OrthoDB" id="437at2759"/>
<proteinExistence type="inferred from homology"/>
<organism evidence="10 11">
    <name type="scientific">Sarcoptes scabiei</name>
    <name type="common">Itch mite</name>
    <name type="synonym">Acarus scabiei</name>
    <dbReference type="NCBI Taxonomy" id="52283"/>
    <lineage>
        <taxon>Eukaryota</taxon>
        <taxon>Metazoa</taxon>
        <taxon>Ecdysozoa</taxon>
        <taxon>Arthropoda</taxon>
        <taxon>Chelicerata</taxon>
        <taxon>Arachnida</taxon>
        <taxon>Acari</taxon>
        <taxon>Acariformes</taxon>
        <taxon>Sarcoptiformes</taxon>
        <taxon>Astigmata</taxon>
        <taxon>Psoroptidia</taxon>
        <taxon>Sarcoptoidea</taxon>
        <taxon>Sarcoptidae</taxon>
        <taxon>Sarcoptinae</taxon>
        <taxon>Sarcoptes</taxon>
    </lineage>
</organism>
<evidence type="ECO:0000256" key="6">
    <source>
        <dbReference type="ARBA" id="ARBA00023065"/>
    </source>
</evidence>
<comment type="subcellular location">
    <subcellularLocation>
        <location evidence="1">Mitochondrion membrane</location>
    </subcellularLocation>
</comment>
<dbReference type="EMBL" id="JXLN01009990">
    <property type="protein sequence ID" value="KPM04846.1"/>
    <property type="molecule type" value="Genomic_DNA"/>
</dbReference>
<dbReference type="PANTHER" id="PTHR12386">
    <property type="entry name" value="ATP SYNTHASE SUBUNIT"/>
    <property type="match status" value="1"/>
</dbReference>
<protein>
    <submittedName>
        <fullName evidence="10">ATP synthase subunit g, mitochondrial-like protein</fullName>
    </submittedName>
</protein>
<dbReference type="Proteomes" id="UP000616769">
    <property type="component" value="Unassembled WGS sequence"/>
</dbReference>
<comment type="similarity">
    <text evidence="2">Belongs to the ATPase g subunit family.</text>
</comment>
<evidence type="ECO:0000256" key="5">
    <source>
        <dbReference type="ARBA" id="ARBA00022781"/>
    </source>
</evidence>
<dbReference type="Pfam" id="PF04718">
    <property type="entry name" value="ATP-synt_G"/>
    <property type="match status" value="1"/>
</dbReference>
<keyword evidence="3" id="KW-0813">Transport</keyword>
<dbReference type="GO" id="GO:0031966">
    <property type="term" value="C:mitochondrial membrane"/>
    <property type="evidence" value="ECO:0007669"/>
    <property type="project" value="UniProtKB-SubCell"/>
</dbReference>
<evidence type="ECO:0000256" key="4">
    <source>
        <dbReference type="ARBA" id="ARBA00022547"/>
    </source>
</evidence>
<dbReference type="InterPro" id="IPR006808">
    <property type="entry name" value="ATP_synth_F0_gsu_mt"/>
</dbReference>
<comment type="caution">
    <text evidence="10">The sequence shown here is derived from an EMBL/GenBank/DDBJ whole genome shotgun (WGS) entry which is preliminary data.</text>
</comment>
<evidence type="ECO:0000313" key="11">
    <source>
        <dbReference type="Proteomes" id="UP000616769"/>
    </source>
</evidence>
<keyword evidence="5" id="KW-0375">Hydrogen ion transport</keyword>
<evidence type="ECO:0000256" key="8">
    <source>
        <dbReference type="ARBA" id="ARBA00023136"/>
    </source>
</evidence>
<dbReference type="GO" id="GO:0015078">
    <property type="term" value="F:proton transmembrane transporter activity"/>
    <property type="evidence" value="ECO:0007669"/>
    <property type="project" value="InterPro"/>
</dbReference>
<evidence type="ECO:0000256" key="7">
    <source>
        <dbReference type="ARBA" id="ARBA00023128"/>
    </source>
</evidence>
<evidence type="ECO:0000256" key="2">
    <source>
        <dbReference type="ARBA" id="ARBA00005699"/>
    </source>
</evidence>
<evidence type="ECO:0000256" key="3">
    <source>
        <dbReference type="ARBA" id="ARBA00022448"/>
    </source>
</evidence>
<name>A0A132A1B5_SARSC</name>
<dbReference type="VEuPathDB" id="VectorBase:SSCA006684"/>
<keyword evidence="8" id="KW-0472">Membrane</keyword>
<keyword evidence="9" id="KW-0066">ATP synthesis</keyword>
<evidence type="ECO:0000256" key="1">
    <source>
        <dbReference type="ARBA" id="ARBA00004325"/>
    </source>
</evidence>
<gene>
    <name evidence="10" type="ORF">QR98_0033000</name>
</gene>
<accession>A0A132A1B5</accession>
<keyword evidence="4" id="KW-0138">CF(0)</keyword>
<sequence>MSKLMSRIPLLIEVLTEKKLTNSFCTILRSRSSIKAAKPKLKEFNRFAKVELYPPTPVEIPAIIRGFSDLIRAGTQGRWANVTVKEAMVNTCITIEVLCWFFVGECIGKRNIIGYDV</sequence>
<evidence type="ECO:0000256" key="9">
    <source>
        <dbReference type="ARBA" id="ARBA00023310"/>
    </source>
</evidence>
<dbReference type="GO" id="GO:0015986">
    <property type="term" value="P:proton motive force-driven ATP synthesis"/>
    <property type="evidence" value="ECO:0007669"/>
    <property type="project" value="InterPro"/>
</dbReference>
<keyword evidence="6" id="KW-0406">Ion transport</keyword>